<sequence>MLVAVDGSGAAQGVLQSLRWLQVSHDGQVQLVYVHPPIVADSPLDAPHPEPDLAPCLAFCQQILPCACSIKILTGDPAEEIVAWAGVIGAQLILIGSRGLTGVERILRRSVSAQVVADAPCAVLVVHG</sequence>
<evidence type="ECO:0000256" key="1">
    <source>
        <dbReference type="ARBA" id="ARBA00008791"/>
    </source>
</evidence>
<dbReference type="Gene3D" id="3.40.50.620">
    <property type="entry name" value="HUPs"/>
    <property type="match status" value="1"/>
</dbReference>
<evidence type="ECO:0000313" key="3">
    <source>
        <dbReference type="EMBL" id="APB34634.1"/>
    </source>
</evidence>
<dbReference type="PANTHER" id="PTHR46268">
    <property type="entry name" value="STRESS RESPONSE PROTEIN NHAX"/>
    <property type="match status" value="1"/>
</dbReference>
<dbReference type="KEGG" id="glt:GlitD10_2301"/>
<dbReference type="AlphaFoldDB" id="A0A1J0AFC4"/>
<evidence type="ECO:0000313" key="4">
    <source>
        <dbReference type="Proteomes" id="UP000180235"/>
    </source>
</evidence>
<gene>
    <name evidence="3" type="ORF">GlitD10_2301</name>
</gene>
<keyword evidence="4" id="KW-1185">Reference proteome</keyword>
<protein>
    <submittedName>
        <fullName evidence="3">Universal stress protein family, putative</fullName>
    </submittedName>
</protein>
<comment type="similarity">
    <text evidence="1">Belongs to the universal stress protein A family.</text>
</comment>
<name>A0A1J0AFC4_9CYAN</name>
<reference evidence="3 4" key="1">
    <citation type="submission" date="2016-10" db="EMBL/GenBank/DDBJ databases">
        <title>Description of Gloeomargarita lithophora gen. nov., sp. nov., a thylakoid-bearing basal-branching cyanobacterium with intracellular carbonates, and proposal for Gloeomargaritales ord. nov.</title>
        <authorList>
            <person name="Moreira D."/>
            <person name="Tavera R."/>
            <person name="Benzerara K."/>
            <person name="Skouri-Panet F."/>
            <person name="Couradeau E."/>
            <person name="Gerard E."/>
            <person name="Loussert C."/>
            <person name="Novelo E."/>
            <person name="Zivanovic Y."/>
            <person name="Lopez-Garcia P."/>
        </authorList>
    </citation>
    <scope>NUCLEOTIDE SEQUENCE [LARGE SCALE GENOMIC DNA]</scope>
    <source>
        <strain evidence="3 4">D10</strain>
    </source>
</reference>
<dbReference type="SUPFAM" id="SSF52402">
    <property type="entry name" value="Adenine nucleotide alpha hydrolases-like"/>
    <property type="match status" value="1"/>
</dbReference>
<proteinExistence type="inferred from homology"/>
<dbReference type="PRINTS" id="PR01438">
    <property type="entry name" value="UNVRSLSTRESS"/>
</dbReference>
<dbReference type="STRING" id="1188229.GlitD10_2301"/>
<dbReference type="InterPro" id="IPR006015">
    <property type="entry name" value="Universal_stress_UspA"/>
</dbReference>
<dbReference type="InterPro" id="IPR014729">
    <property type="entry name" value="Rossmann-like_a/b/a_fold"/>
</dbReference>
<accession>A0A1J0AFC4</accession>
<dbReference type="Proteomes" id="UP000180235">
    <property type="component" value="Chromosome"/>
</dbReference>
<feature type="domain" description="UspA" evidence="2">
    <location>
        <begin position="1"/>
        <end position="127"/>
    </location>
</feature>
<dbReference type="InterPro" id="IPR006016">
    <property type="entry name" value="UspA"/>
</dbReference>
<dbReference type="CDD" id="cd00293">
    <property type="entry name" value="USP-like"/>
    <property type="match status" value="1"/>
</dbReference>
<organism evidence="3 4">
    <name type="scientific">Gloeomargarita lithophora Alchichica-D10</name>
    <dbReference type="NCBI Taxonomy" id="1188229"/>
    <lineage>
        <taxon>Bacteria</taxon>
        <taxon>Bacillati</taxon>
        <taxon>Cyanobacteriota</taxon>
        <taxon>Cyanophyceae</taxon>
        <taxon>Gloeomargaritales</taxon>
        <taxon>Gloeomargaritaceae</taxon>
        <taxon>Gloeomargarita</taxon>
    </lineage>
</organism>
<evidence type="ECO:0000259" key="2">
    <source>
        <dbReference type="Pfam" id="PF00582"/>
    </source>
</evidence>
<dbReference type="Pfam" id="PF00582">
    <property type="entry name" value="Usp"/>
    <property type="match status" value="1"/>
</dbReference>
<dbReference type="PANTHER" id="PTHR46268:SF8">
    <property type="entry name" value="UNIVERSAL STRESS PROTEIN SLL1388"/>
    <property type="match status" value="1"/>
</dbReference>
<dbReference type="EMBL" id="CP017675">
    <property type="protein sequence ID" value="APB34634.1"/>
    <property type="molecule type" value="Genomic_DNA"/>
</dbReference>